<gene>
    <name evidence="2" type="ORF">HG543_42075</name>
</gene>
<keyword evidence="1" id="KW-0812">Transmembrane</keyword>
<dbReference type="InterPro" id="IPR041916">
    <property type="entry name" value="Anti_sigma_zinc_sf"/>
</dbReference>
<accession>A0A848LUF1</accession>
<dbReference type="Proteomes" id="UP000518300">
    <property type="component" value="Unassembled WGS sequence"/>
</dbReference>
<dbReference type="AlphaFoldDB" id="A0A848LUF1"/>
<proteinExistence type="predicted"/>
<feature type="transmembrane region" description="Helical" evidence="1">
    <location>
        <begin position="100"/>
        <end position="119"/>
    </location>
</feature>
<name>A0A848LUF1_9BACT</name>
<sequence>MTECANTKAKQDLAALFRGELDTEGFTRLRAHAATCGNCREAYDRLSRVESSLEQRALPENRQALLEGELFARLGAKAAAASAPVRAVPRPERVSFFRPWMGASLGFAVAAGLAVLVVMPRTTAKDPADEWTARSAQAGSAWGARAFCVGADGQVRGEARPGGTLACGEGDSVQFAYTAPEGARLTIEAAPPSGTGEPLRFFPSEGTAAEVAAGVDVPLPYSTPVQGGWLSGALDVRARFVDAEGRPLGETRLTLTPR</sequence>
<keyword evidence="3" id="KW-1185">Reference proteome</keyword>
<keyword evidence="1" id="KW-0472">Membrane</keyword>
<protein>
    <recommendedName>
        <fullName evidence="4">Zinc-finger domain-containing protein</fullName>
    </recommendedName>
</protein>
<dbReference type="RefSeq" id="WP_169350584.1">
    <property type="nucleotide sequence ID" value="NZ_JABBJJ010000319.1"/>
</dbReference>
<evidence type="ECO:0000313" key="2">
    <source>
        <dbReference type="EMBL" id="NMO21396.1"/>
    </source>
</evidence>
<reference evidence="2 3" key="1">
    <citation type="submission" date="2020-04" db="EMBL/GenBank/DDBJ databases">
        <title>Draft genome of Pyxidicoccus fallax type strain.</title>
        <authorList>
            <person name="Whitworth D.E."/>
        </authorList>
    </citation>
    <scope>NUCLEOTIDE SEQUENCE [LARGE SCALE GENOMIC DNA]</scope>
    <source>
        <strain evidence="2 3">DSM 14698</strain>
    </source>
</reference>
<comment type="caution">
    <text evidence="2">The sequence shown here is derived from an EMBL/GenBank/DDBJ whole genome shotgun (WGS) entry which is preliminary data.</text>
</comment>
<evidence type="ECO:0000256" key="1">
    <source>
        <dbReference type="SAM" id="Phobius"/>
    </source>
</evidence>
<organism evidence="2 3">
    <name type="scientific">Pyxidicoccus fallax</name>
    <dbReference type="NCBI Taxonomy" id="394095"/>
    <lineage>
        <taxon>Bacteria</taxon>
        <taxon>Pseudomonadati</taxon>
        <taxon>Myxococcota</taxon>
        <taxon>Myxococcia</taxon>
        <taxon>Myxococcales</taxon>
        <taxon>Cystobacterineae</taxon>
        <taxon>Myxococcaceae</taxon>
        <taxon>Pyxidicoccus</taxon>
    </lineage>
</organism>
<evidence type="ECO:0008006" key="4">
    <source>
        <dbReference type="Google" id="ProtNLM"/>
    </source>
</evidence>
<keyword evidence="1" id="KW-1133">Transmembrane helix</keyword>
<evidence type="ECO:0000313" key="3">
    <source>
        <dbReference type="Proteomes" id="UP000518300"/>
    </source>
</evidence>
<dbReference type="Gene3D" id="1.10.10.1320">
    <property type="entry name" value="Anti-sigma factor, zinc-finger domain"/>
    <property type="match status" value="1"/>
</dbReference>
<dbReference type="EMBL" id="JABBJJ010000319">
    <property type="protein sequence ID" value="NMO21396.1"/>
    <property type="molecule type" value="Genomic_DNA"/>
</dbReference>